<evidence type="ECO:0008006" key="3">
    <source>
        <dbReference type="Google" id="ProtNLM"/>
    </source>
</evidence>
<organism evidence="1 2">
    <name type="scientific">Aspergillus pseudodeflectus</name>
    <dbReference type="NCBI Taxonomy" id="176178"/>
    <lineage>
        <taxon>Eukaryota</taxon>
        <taxon>Fungi</taxon>
        <taxon>Dikarya</taxon>
        <taxon>Ascomycota</taxon>
        <taxon>Pezizomycotina</taxon>
        <taxon>Eurotiomycetes</taxon>
        <taxon>Eurotiomycetidae</taxon>
        <taxon>Eurotiales</taxon>
        <taxon>Aspergillaceae</taxon>
        <taxon>Aspergillus</taxon>
        <taxon>Aspergillus subgen. Nidulantes</taxon>
    </lineage>
</organism>
<dbReference type="GeneID" id="98155934"/>
<protein>
    <recommendedName>
        <fullName evidence="3">Secreted protein</fullName>
    </recommendedName>
</protein>
<accession>A0ABR4K4X9</accession>
<name>A0ABR4K4X9_9EURO</name>
<evidence type="ECO:0000313" key="2">
    <source>
        <dbReference type="Proteomes" id="UP001610444"/>
    </source>
</evidence>
<comment type="caution">
    <text evidence="1">The sequence shown here is derived from an EMBL/GenBank/DDBJ whole genome shotgun (WGS) entry which is preliminary data.</text>
</comment>
<dbReference type="EMBL" id="JBFXLR010000033">
    <property type="protein sequence ID" value="KAL2846223.1"/>
    <property type="molecule type" value="Genomic_DNA"/>
</dbReference>
<sequence>MHYCTLVLLPFGQWYVPSALLLEEQILAWSRVEGFNRGQGGERNLRRKCAILAYQCLSALHQAFHSSGPRFFSHRDAKPQSDFQGFLTFPCSHKLRLDQSVS</sequence>
<gene>
    <name evidence="1" type="ORF">BJX68DRAFT_240979</name>
</gene>
<proteinExistence type="predicted"/>
<evidence type="ECO:0000313" key="1">
    <source>
        <dbReference type="EMBL" id="KAL2846223.1"/>
    </source>
</evidence>
<dbReference type="Proteomes" id="UP001610444">
    <property type="component" value="Unassembled WGS sequence"/>
</dbReference>
<dbReference type="RefSeq" id="XP_070897038.1">
    <property type="nucleotide sequence ID" value="XM_071040770.1"/>
</dbReference>
<reference evidence="1 2" key="1">
    <citation type="submission" date="2024-07" db="EMBL/GenBank/DDBJ databases">
        <title>Section-level genome sequencing and comparative genomics of Aspergillus sections Usti and Cavernicolus.</title>
        <authorList>
            <consortium name="Lawrence Berkeley National Laboratory"/>
            <person name="Nybo J.L."/>
            <person name="Vesth T.C."/>
            <person name="Theobald S."/>
            <person name="Frisvad J.C."/>
            <person name="Larsen T.O."/>
            <person name="Kjaerboelling I."/>
            <person name="Rothschild-Mancinelli K."/>
            <person name="Lyhne E.K."/>
            <person name="Kogle M.E."/>
            <person name="Barry K."/>
            <person name="Clum A."/>
            <person name="Na H."/>
            <person name="Ledsgaard L."/>
            <person name="Lin J."/>
            <person name="Lipzen A."/>
            <person name="Kuo A."/>
            <person name="Riley R."/>
            <person name="Mondo S."/>
            <person name="LaButti K."/>
            <person name="Haridas S."/>
            <person name="Pangalinan J."/>
            <person name="Salamov A.A."/>
            <person name="Simmons B.A."/>
            <person name="Magnuson J.K."/>
            <person name="Chen J."/>
            <person name="Drula E."/>
            <person name="Henrissat B."/>
            <person name="Wiebenga A."/>
            <person name="Lubbers R.J."/>
            <person name="Gomes A.C."/>
            <person name="Macurrencykelacurrency M.R."/>
            <person name="Stajich J."/>
            <person name="Grigoriev I.V."/>
            <person name="Mortensen U.H."/>
            <person name="De vries R.P."/>
            <person name="Baker S.E."/>
            <person name="Andersen M.R."/>
        </authorList>
    </citation>
    <scope>NUCLEOTIDE SEQUENCE [LARGE SCALE GENOMIC DNA]</scope>
    <source>
        <strain evidence="1 2">CBS 756.74</strain>
    </source>
</reference>
<keyword evidence="2" id="KW-1185">Reference proteome</keyword>